<evidence type="ECO:0000313" key="1">
    <source>
        <dbReference type="EMBL" id="PKB96982.1"/>
    </source>
</evidence>
<reference evidence="2 3" key="3">
    <citation type="submission" date="2017-10" db="EMBL/GenBank/DDBJ databases">
        <title>Extensive intraspecific genome diversity in a model arbuscular mycorrhizal fungus.</title>
        <authorList>
            <person name="Chen E.C.H."/>
            <person name="Morin E."/>
            <person name="Baudet D."/>
            <person name="Noel J."/>
            <person name="Ndikumana S."/>
            <person name="Charron P."/>
            <person name="St-Onge C."/>
            <person name="Giorgi J."/>
            <person name="Grigoriev I.V."/>
            <person name="Roux C."/>
            <person name="Martin F.M."/>
            <person name="Corradi N."/>
        </authorList>
    </citation>
    <scope>NUCLEOTIDE SEQUENCE [LARGE SCALE GENOMIC DNA]</scope>
    <source>
        <strain evidence="2 3">A1</strain>
    </source>
</reference>
<dbReference type="AlphaFoldDB" id="A0A2I1FF33"/>
<dbReference type="VEuPathDB" id="FungiDB:FUN_016211"/>
<gene>
    <name evidence="2" type="ORF">RhiirA1_428411</name>
    <name evidence="1" type="ORF">RhiirA5_367593</name>
</gene>
<accession>A0A2I1FF33</accession>
<reference evidence="1 4" key="2">
    <citation type="submission" date="2017-09" db="EMBL/GenBank/DDBJ databases">
        <title>Extensive intraspecific genome diversity in a model arbuscular mycorrhizal fungus.</title>
        <authorList>
            <person name="Chen E.C."/>
            <person name="Morin E."/>
            <person name="Beaudet D."/>
            <person name="Noel J."/>
            <person name="Ndikumana S."/>
            <person name="Charron P."/>
            <person name="St-Onge C."/>
            <person name="Giorgi J."/>
            <person name="Grigoriev I.V."/>
            <person name="Roux C."/>
            <person name="Martin F.M."/>
            <person name="Corradi N."/>
        </authorList>
    </citation>
    <scope>NUCLEOTIDE SEQUENCE [LARGE SCALE GENOMIC DNA]</scope>
    <source>
        <strain evidence="1 4">A5</strain>
    </source>
</reference>
<dbReference type="Proteomes" id="UP000232688">
    <property type="component" value="Unassembled WGS sequence"/>
</dbReference>
<name>A0A2I1FF33_9GLOM</name>
<dbReference type="EMBL" id="LLXJ01003499">
    <property type="protein sequence ID" value="PKB96982.1"/>
    <property type="molecule type" value="Genomic_DNA"/>
</dbReference>
<protein>
    <submittedName>
        <fullName evidence="2">Uncharacterized protein</fullName>
    </submittedName>
</protein>
<dbReference type="VEuPathDB" id="FungiDB:RhiirA1_428411"/>
<sequence length="82" mass="9808">MTRDSNPNMSTASQLASRYKAISEDMGERIEKTRKRRTFMSHEDFCKEFPELASDDEIRSNFVYYPYHPHIESFEPNKRTRV</sequence>
<organism evidence="2 3">
    <name type="scientific">Rhizophagus irregularis</name>
    <dbReference type="NCBI Taxonomy" id="588596"/>
    <lineage>
        <taxon>Eukaryota</taxon>
        <taxon>Fungi</taxon>
        <taxon>Fungi incertae sedis</taxon>
        <taxon>Mucoromycota</taxon>
        <taxon>Glomeromycotina</taxon>
        <taxon>Glomeromycetes</taxon>
        <taxon>Glomerales</taxon>
        <taxon>Glomeraceae</taxon>
        <taxon>Rhizophagus</taxon>
    </lineage>
</organism>
<dbReference type="Proteomes" id="UP000232722">
    <property type="component" value="Unassembled WGS sequence"/>
</dbReference>
<comment type="caution">
    <text evidence="2">The sequence shown here is derived from an EMBL/GenBank/DDBJ whole genome shotgun (WGS) entry which is preliminary data.</text>
</comment>
<evidence type="ECO:0000313" key="2">
    <source>
        <dbReference type="EMBL" id="PKC57528.1"/>
    </source>
</evidence>
<reference evidence="1 4" key="1">
    <citation type="submission" date="2016-04" db="EMBL/GenBank/DDBJ databases">
        <title>Genome analyses suggest a sexual origin of heterokaryosis in a supposedly ancient asexual fungus.</title>
        <authorList>
            <person name="Ropars J."/>
            <person name="Sedzielewska K."/>
            <person name="Noel J."/>
            <person name="Charron P."/>
            <person name="Farinelli L."/>
            <person name="Marton T."/>
            <person name="Kruger M."/>
            <person name="Pelin A."/>
            <person name="Brachmann A."/>
            <person name="Corradi N."/>
        </authorList>
    </citation>
    <scope>NUCLEOTIDE SEQUENCE [LARGE SCALE GENOMIC DNA]</scope>
    <source>
        <strain evidence="1 4">A5</strain>
    </source>
</reference>
<reference evidence="2 3" key="4">
    <citation type="submission" date="2017-10" db="EMBL/GenBank/DDBJ databases">
        <title>Genome analyses suggest a sexual origin of heterokaryosis in a supposedly ancient asexual fungus.</title>
        <authorList>
            <person name="Corradi N."/>
            <person name="Sedzielewska K."/>
            <person name="Noel J."/>
            <person name="Charron P."/>
            <person name="Farinelli L."/>
            <person name="Marton T."/>
            <person name="Kruger M."/>
            <person name="Pelin A."/>
            <person name="Brachmann A."/>
            <person name="Corradi N."/>
        </authorList>
    </citation>
    <scope>NUCLEOTIDE SEQUENCE [LARGE SCALE GENOMIC DNA]</scope>
    <source>
        <strain evidence="2 3">A1</strain>
    </source>
</reference>
<proteinExistence type="predicted"/>
<evidence type="ECO:0000313" key="3">
    <source>
        <dbReference type="Proteomes" id="UP000232688"/>
    </source>
</evidence>
<evidence type="ECO:0000313" key="4">
    <source>
        <dbReference type="Proteomes" id="UP000232722"/>
    </source>
</evidence>
<dbReference type="EMBL" id="LLXH01001798">
    <property type="protein sequence ID" value="PKC57528.1"/>
    <property type="molecule type" value="Genomic_DNA"/>
</dbReference>